<dbReference type="Proteomes" id="UP000295741">
    <property type="component" value="Unassembled WGS sequence"/>
</dbReference>
<accession>A0A4R6J285</accession>
<keyword evidence="1" id="KW-0472">Membrane</keyword>
<reference evidence="2 3" key="1">
    <citation type="submission" date="2019-03" db="EMBL/GenBank/DDBJ databases">
        <title>Genomic Encyclopedia of Archaeal and Bacterial Type Strains, Phase II (KMG-II): from individual species to whole genera.</title>
        <authorList>
            <person name="Goeker M."/>
        </authorList>
    </citation>
    <scope>NUCLEOTIDE SEQUENCE [LARGE SCALE GENOMIC DNA]</scope>
    <source>
        <strain evidence="2 3">DSM 28323</strain>
    </source>
</reference>
<sequence length="137" mass="16370">MTKSIQRNLNGKNKTYTRIAFIVLPLLLGTGIYLKGRKHPVLFETWFYQNKETSSLPGSGWIPDYLWCVSLWTCFVWIWKGWNQVPMMWKWGLWLLVMFTEPLQWIGWLQGTGDWIDLLMYQLAFFTVYTLHKSELI</sequence>
<evidence type="ECO:0000313" key="2">
    <source>
        <dbReference type="EMBL" id="TDO29390.1"/>
    </source>
</evidence>
<dbReference type="EMBL" id="SNWP01000010">
    <property type="protein sequence ID" value="TDO29390.1"/>
    <property type="molecule type" value="Genomic_DNA"/>
</dbReference>
<gene>
    <name evidence="2" type="ORF">BC659_1479</name>
</gene>
<evidence type="ECO:0000256" key="1">
    <source>
        <dbReference type="SAM" id="Phobius"/>
    </source>
</evidence>
<name>A0A4R6J285_9BACT</name>
<protein>
    <recommendedName>
        <fullName evidence="4">TspO/MBR related protein</fullName>
    </recommendedName>
</protein>
<keyword evidence="1" id="KW-0812">Transmembrane</keyword>
<dbReference type="AlphaFoldDB" id="A0A4R6J285"/>
<feature type="transmembrane region" description="Helical" evidence="1">
    <location>
        <begin position="61"/>
        <end position="79"/>
    </location>
</feature>
<evidence type="ECO:0008006" key="4">
    <source>
        <dbReference type="Google" id="ProtNLM"/>
    </source>
</evidence>
<proteinExistence type="predicted"/>
<feature type="transmembrane region" description="Helical" evidence="1">
    <location>
        <begin position="16"/>
        <end position="34"/>
    </location>
</feature>
<feature type="transmembrane region" description="Helical" evidence="1">
    <location>
        <begin position="91"/>
        <end position="109"/>
    </location>
</feature>
<keyword evidence="3" id="KW-1185">Reference proteome</keyword>
<evidence type="ECO:0000313" key="3">
    <source>
        <dbReference type="Proteomes" id="UP000295741"/>
    </source>
</evidence>
<comment type="caution">
    <text evidence="2">The sequence shown here is derived from an EMBL/GenBank/DDBJ whole genome shotgun (WGS) entry which is preliminary data.</text>
</comment>
<organism evidence="2 3">
    <name type="scientific">Sediminibacterium goheungense</name>
    <dbReference type="NCBI Taxonomy" id="1086393"/>
    <lineage>
        <taxon>Bacteria</taxon>
        <taxon>Pseudomonadati</taxon>
        <taxon>Bacteroidota</taxon>
        <taxon>Chitinophagia</taxon>
        <taxon>Chitinophagales</taxon>
        <taxon>Chitinophagaceae</taxon>
        <taxon>Sediminibacterium</taxon>
    </lineage>
</organism>
<keyword evidence="1" id="KW-1133">Transmembrane helix</keyword>